<feature type="compositionally biased region" description="Basic and acidic residues" evidence="2">
    <location>
        <begin position="53"/>
        <end position="65"/>
    </location>
</feature>
<protein>
    <submittedName>
        <fullName evidence="4">Uncharacterized protein</fullName>
    </submittedName>
</protein>
<dbReference type="RefSeq" id="WP_087289105.1">
    <property type="nucleotide sequence ID" value="NZ_NFJD01000004.1"/>
</dbReference>
<dbReference type="EMBL" id="NFJD01000004">
    <property type="protein sequence ID" value="OUO56231.1"/>
    <property type="molecule type" value="Genomic_DNA"/>
</dbReference>
<feature type="signal peptide" evidence="3">
    <location>
        <begin position="1"/>
        <end position="19"/>
    </location>
</feature>
<evidence type="ECO:0000256" key="2">
    <source>
        <dbReference type="SAM" id="MobiDB-lite"/>
    </source>
</evidence>
<dbReference type="OrthoDB" id="9894799at2"/>
<dbReference type="InterPro" id="IPR005632">
    <property type="entry name" value="Chaperone_Skp"/>
</dbReference>
<evidence type="ECO:0000256" key="3">
    <source>
        <dbReference type="SAM" id="SignalP"/>
    </source>
</evidence>
<comment type="caution">
    <text evidence="4">The sequence shown here is derived from an EMBL/GenBank/DDBJ whole genome shotgun (WGS) entry which is preliminary data.</text>
</comment>
<gene>
    <name evidence="4" type="ORF">B5F75_06330</name>
</gene>
<dbReference type="GO" id="GO:0051082">
    <property type="term" value="F:unfolded protein binding"/>
    <property type="evidence" value="ECO:0007669"/>
    <property type="project" value="InterPro"/>
</dbReference>
<feature type="region of interest" description="Disordered" evidence="2">
    <location>
        <begin position="41"/>
        <end position="128"/>
    </location>
</feature>
<reference evidence="5" key="1">
    <citation type="submission" date="2017-04" db="EMBL/GenBank/DDBJ databases">
        <title>Function of individual gut microbiota members based on whole genome sequencing of pure cultures obtained from chicken caecum.</title>
        <authorList>
            <person name="Medvecky M."/>
            <person name="Cejkova D."/>
            <person name="Polansky O."/>
            <person name="Karasova D."/>
            <person name="Kubasova T."/>
            <person name="Cizek A."/>
            <person name="Rychlik I."/>
        </authorList>
    </citation>
    <scope>NUCLEOTIDE SEQUENCE [LARGE SCALE GENOMIC DNA]</scope>
    <source>
        <strain evidence="5">An273</strain>
    </source>
</reference>
<dbReference type="SUPFAM" id="SSF111384">
    <property type="entry name" value="OmpH-like"/>
    <property type="match status" value="1"/>
</dbReference>
<keyword evidence="1" id="KW-0175">Coiled coil</keyword>
<dbReference type="SMART" id="SM00935">
    <property type="entry name" value="OmpH"/>
    <property type="match status" value="1"/>
</dbReference>
<keyword evidence="5" id="KW-1185">Reference proteome</keyword>
<feature type="chain" id="PRO_5010991129" evidence="3">
    <location>
        <begin position="20"/>
        <end position="341"/>
    </location>
</feature>
<evidence type="ECO:0000256" key="1">
    <source>
        <dbReference type="SAM" id="Coils"/>
    </source>
</evidence>
<evidence type="ECO:0000313" key="5">
    <source>
        <dbReference type="Proteomes" id="UP000196368"/>
    </source>
</evidence>
<evidence type="ECO:0000313" key="4">
    <source>
        <dbReference type="EMBL" id="OUO56231.1"/>
    </source>
</evidence>
<keyword evidence="3" id="KW-0732">Signal</keyword>
<sequence length="341" mass="37813">MKKVWLFLLALGLSAPLAAQEASADKLSPEEAAAVASILAKTAAQQAPEEDDKIVLPEETKKQAFDEVNPPKPAETSAAAEAQTPAQTEQTNTPVRPLDQEASSSPSDATANPPQTPGDPSATQEQEPPAKCLTVAYIDIDEAFNEHPRTIAVKEQIRLKILSKEEEVRGAKALIAALETENAQLARQVRELKPYYERIVVEPQPLLPKIEESADALQLGNLLNRLTFSGTEILSTSPLNTPAELDDLTARIASNKKIIAERSFFIDNYKYNTREEILQLEKTEVNEILKDIYTEIKSFAKKRNVGAIVRKDEVLYGERPVNVTKDFIDRLKKSKKYRKRG</sequence>
<dbReference type="InterPro" id="IPR024930">
    <property type="entry name" value="Skp_dom_sf"/>
</dbReference>
<feature type="compositionally biased region" description="Polar residues" evidence="2">
    <location>
        <begin position="101"/>
        <end position="113"/>
    </location>
</feature>
<proteinExistence type="predicted"/>
<feature type="compositionally biased region" description="Low complexity" evidence="2">
    <location>
        <begin position="74"/>
        <end position="94"/>
    </location>
</feature>
<dbReference type="AlphaFoldDB" id="A0A1Y4DLD9"/>
<dbReference type="Proteomes" id="UP000196368">
    <property type="component" value="Unassembled WGS sequence"/>
</dbReference>
<accession>A0A1Y4DLD9</accession>
<organism evidence="4 5">
    <name type="scientific">Candidatus Avelusimicrobium gallicola</name>
    <dbReference type="NCBI Taxonomy" id="2562704"/>
    <lineage>
        <taxon>Bacteria</taxon>
        <taxon>Pseudomonadati</taxon>
        <taxon>Elusimicrobiota</taxon>
        <taxon>Elusimicrobia</taxon>
        <taxon>Elusimicrobiales</taxon>
        <taxon>Elusimicrobiaceae</taxon>
        <taxon>Candidatus Avelusimicrobium</taxon>
    </lineage>
</organism>
<feature type="coiled-coil region" evidence="1">
    <location>
        <begin position="161"/>
        <end position="188"/>
    </location>
</feature>
<dbReference type="Gene3D" id="3.30.910.20">
    <property type="entry name" value="Skp domain"/>
    <property type="match status" value="1"/>
</dbReference>
<name>A0A1Y4DLD9_9BACT</name>